<dbReference type="Pfam" id="PF01595">
    <property type="entry name" value="CNNM"/>
    <property type="match status" value="1"/>
</dbReference>
<dbReference type="InterPro" id="IPR005170">
    <property type="entry name" value="Transptr-assoc_dom"/>
</dbReference>
<dbReference type="InterPro" id="IPR002550">
    <property type="entry name" value="CNNM"/>
</dbReference>
<dbReference type="InterPro" id="IPR044751">
    <property type="entry name" value="Ion_transp-like_CBS"/>
</dbReference>
<dbReference type="PROSITE" id="PS51371">
    <property type="entry name" value="CBS"/>
    <property type="match status" value="2"/>
</dbReference>
<feature type="domain" description="CNNM transmembrane" evidence="13">
    <location>
        <begin position="1"/>
        <end position="211"/>
    </location>
</feature>
<dbReference type="PANTHER" id="PTHR43099:SF2">
    <property type="entry name" value="UPF0053 PROTEIN YRKA"/>
    <property type="match status" value="1"/>
</dbReference>
<dbReference type="Pfam" id="PF03471">
    <property type="entry name" value="CorC_HlyC"/>
    <property type="match status" value="1"/>
</dbReference>
<sequence length="458" mass="50480">MESIPGSLGIIALLILVNAFFVTAEFSLVAIRRSRVEYLAESGSWQGRLLKDAMARLDAYIATTQLGITATNLVLGAFGEPYVTRLIVTGIGALFGQPQAAAAAESSLLSSISFVLSVVFITFVTVLFGELIPKGIALQRTEQVAVFTILPLNIFQRLTTPLVWLFNRSGNFFLRLMGLKEAPSHSMVGSAEELKLIVEASSKEGVLDESEGEIISQILDLEETLVRSIMVPRVEMVTISAEASLRDFWAMAREHRYSRVPVYQETIDNIIGVAYIKDLLEYSGPELDSIKVGSICHPAYFVPETMGARELLREMRRRKTHMAIVVDEFKGTAGLVTLEDIIEEIIGEIYDESDEEEVAPVQQIAEGVYLLDASVPLEEASKKLGIELPEGEYDTLSGFLMNEFGHIPEAGEKLEYGGYEFIVETADPRGIERVRAQKRAPTPTDDETLSESVTSEEA</sequence>
<evidence type="ECO:0000256" key="1">
    <source>
        <dbReference type="ARBA" id="ARBA00004651"/>
    </source>
</evidence>
<organism evidence="14 15">
    <name type="scientific">Meiothermus taiwanensis</name>
    <dbReference type="NCBI Taxonomy" id="172827"/>
    <lineage>
        <taxon>Bacteria</taxon>
        <taxon>Thermotogati</taxon>
        <taxon>Deinococcota</taxon>
        <taxon>Deinococci</taxon>
        <taxon>Thermales</taxon>
        <taxon>Thermaceae</taxon>
        <taxon>Meiothermus</taxon>
    </lineage>
</organism>
<evidence type="ECO:0000256" key="2">
    <source>
        <dbReference type="ARBA" id="ARBA00022475"/>
    </source>
</evidence>
<dbReference type="InterPro" id="IPR036318">
    <property type="entry name" value="FAD-bd_PCMH-like_sf"/>
</dbReference>
<protein>
    <submittedName>
        <fullName evidence="14">Magnesium and cobalt efflux protein CorC</fullName>
    </submittedName>
</protein>
<evidence type="ECO:0000313" key="14">
    <source>
        <dbReference type="EMBL" id="RIH74924.1"/>
    </source>
</evidence>
<evidence type="ECO:0000256" key="6">
    <source>
        <dbReference type="ARBA" id="ARBA00023122"/>
    </source>
</evidence>
<dbReference type="PANTHER" id="PTHR43099">
    <property type="entry name" value="UPF0053 PROTEIN YRKA"/>
    <property type="match status" value="1"/>
</dbReference>
<dbReference type="EMBL" id="QWKX01000087">
    <property type="protein sequence ID" value="RIH74924.1"/>
    <property type="molecule type" value="Genomic_DNA"/>
</dbReference>
<dbReference type="RefSeq" id="WP_027887626.1">
    <property type="nucleotide sequence ID" value="NZ_JBHSXZ010000067.1"/>
</dbReference>
<keyword evidence="5 9" id="KW-1133">Transmembrane helix</keyword>
<dbReference type="CDD" id="cd04590">
    <property type="entry name" value="CBS_pair_CorC_HlyC_assoc"/>
    <property type="match status" value="1"/>
</dbReference>
<dbReference type="InterPro" id="IPR046342">
    <property type="entry name" value="CBS_dom_sf"/>
</dbReference>
<evidence type="ECO:0000256" key="8">
    <source>
        <dbReference type="PROSITE-ProRule" id="PRU00703"/>
    </source>
</evidence>
<dbReference type="SMART" id="SM01091">
    <property type="entry name" value="CorC_HlyC"/>
    <property type="match status" value="1"/>
</dbReference>
<keyword evidence="7 9" id="KW-0472">Membrane</keyword>
<keyword evidence="3 9" id="KW-0812">Transmembrane</keyword>
<evidence type="ECO:0000256" key="7">
    <source>
        <dbReference type="ARBA" id="ARBA00023136"/>
    </source>
</evidence>
<evidence type="ECO:0000256" key="3">
    <source>
        <dbReference type="ARBA" id="ARBA00022692"/>
    </source>
</evidence>
<dbReference type="SMART" id="SM00116">
    <property type="entry name" value="CBS"/>
    <property type="match status" value="2"/>
</dbReference>
<dbReference type="SUPFAM" id="SSF54631">
    <property type="entry name" value="CBS-domain pair"/>
    <property type="match status" value="1"/>
</dbReference>
<dbReference type="Gene3D" id="3.30.465.10">
    <property type="match status" value="1"/>
</dbReference>
<feature type="region of interest" description="Disordered" evidence="10">
    <location>
        <begin position="433"/>
        <end position="458"/>
    </location>
</feature>
<evidence type="ECO:0000256" key="10">
    <source>
        <dbReference type="SAM" id="MobiDB-lite"/>
    </source>
</evidence>
<gene>
    <name evidence="14" type="primary">corC</name>
    <name evidence="14" type="ORF">Mcate_02484</name>
</gene>
<accession>A0A399DRJ6</accession>
<evidence type="ECO:0000256" key="9">
    <source>
        <dbReference type="PROSITE-ProRule" id="PRU01193"/>
    </source>
</evidence>
<dbReference type="PROSITE" id="PS51846">
    <property type="entry name" value="CNNM"/>
    <property type="match status" value="1"/>
</dbReference>
<dbReference type="AlphaFoldDB" id="A0A399DRJ6"/>
<dbReference type="FunFam" id="3.10.580.10:FF:000002">
    <property type="entry name" value="Magnesium/cobalt efflux protein CorC"/>
    <property type="match status" value="1"/>
</dbReference>
<feature type="transmembrane region" description="Helical" evidence="11">
    <location>
        <begin position="6"/>
        <end position="31"/>
    </location>
</feature>
<evidence type="ECO:0000313" key="15">
    <source>
        <dbReference type="Proteomes" id="UP000266089"/>
    </source>
</evidence>
<keyword evidence="6 8" id="KW-0129">CBS domain</keyword>
<evidence type="ECO:0000259" key="13">
    <source>
        <dbReference type="PROSITE" id="PS51846"/>
    </source>
</evidence>
<dbReference type="InterPro" id="IPR000644">
    <property type="entry name" value="CBS_dom"/>
</dbReference>
<comment type="caution">
    <text evidence="14">The sequence shown here is derived from an EMBL/GenBank/DDBJ whole genome shotgun (WGS) entry which is preliminary data.</text>
</comment>
<keyword evidence="2" id="KW-1003">Cell membrane</keyword>
<feature type="domain" description="CBS" evidence="12">
    <location>
        <begin position="295"/>
        <end position="352"/>
    </location>
</feature>
<dbReference type="InterPro" id="IPR016169">
    <property type="entry name" value="FAD-bd_PCMH_sub2"/>
</dbReference>
<reference evidence="14 15" key="1">
    <citation type="submission" date="2018-08" db="EMBL/GenBank/DDBJ databases">
        <title>Meiothermus cateniformans JCM 15151 genome sequencing project.</title>
        <authorList>
            <person name="Da Costa M.S."/>
            <person name="Albuquerque L."/>
            <person name="Raposo P."/>
            <person name="Froufe H.J.C."/>
            <person name="Barroso C.S."/>
            <person name="Egas C."/>
        </authorList>
    </citation>
    <scope>NUCLEOTIDE SEQUENCE [LARGE SCALE GENOMIC DNA]</scope>
    <source>
        <strain evidence="14 15">JCM 15151</strain>
    </source>
</reference>
<evidence type="ECO:0000256" key="5">
    <source>
        <dbReference type="ARBA" id="ARBA00022989"/>
    </source>
</evidence>
<dbReference type="GO" id="GO:0050660">
    <property type="term" value="F:flavin adenine dinucleotide binding"/>
    <property type="evidence" value="ECO:0007669"/>
    <property type="project" value="InterPro"/>
</dbReference>
<evidence type="ECO:0000259" key="12">
    <source>
        <dbReference type="PROSITE" id="PS51371"/>
    </source>
</evidence>
<dbReference type="Gene3D" id="3.10.580.10">
    <property type="entry name" value="CBS-domain"/>
    <property type="match status" value="1"/>
</dbReference>
<feature type="domain" description="CBS" evidence="12">
    <location>
        <begin position="230"/>
        <end position="289"/>
    </location>
</feature>
<keyword evidence="4" id="KW-0677">Repeat</keyword>
<feature type="compositionally biased region" description="Acidic residues" evidence="10">
    <location>
        <begin position="444"/>
        <end position="458"/>
    </location>
</feature>
<comment type="subcellular location">
    <subcellularLocation>
        <location evidence="1">Cell membrane</location>
        <topology evidence="1">Multi-pass membrane protein</topology>
    </subcellularLocation>
</comment>
<dbReference type="Proteomes" id="UP000266089">
    <property type="component" value="Unassembled WGS sequence"/>
</dbReference>
<dbReference type="OrthoDB" id="9798188at2"/>
<name>A0A399DRJ6_9DEIN</name>
<evidence type="ECO:0000256" key="11">
    <source>
        <dbReference type="SAM" id="Phobius"/>
    </source>
</evidence>
<dbReference type="SUPFAM" id="SSF56176">
    <property type="entry name" value="FAD-binding/transporter-associated domain-like"/>
    <property type="match status" value="1"/>
</dbReference>
<dbReference type="InterPro" id="IPR051676">
    <property type="entry name" value="UPF0053_domain"/>
</dbReference>
<feature type="transmembrane region" description="Helical" evidence="11">
    <location>
        <begin position="112"/>
        <end position="132"/>
    </location>
</feature>
<proteinExistence type="predicted"/>
<dbReference type="GO" id="GO:0005886">
    <property type="term" value="C:plasma membrane"/>
    <property type="evidence" value="ECO:0007669"/>
    <property type="project" value="UniProtKB-SubCell"/>
</dbReference>
<dbReference type="Pfam" id="PF00571">
    <property type="entry name" value="CBS"/>
    <property type="match status" value="2"/>
</dbReference>
<feature type="transmembrane region" description="Helical" evidence="11">
    <location>
        <begin position="144"/>
        <end position="166"/>
    </location>
</feature>
<evidence type="ECO:0000256" key="4">
    <source>
        <dbReference type="ARBA" id="ARBA00022737"/>
    </source>
</evidence>